<keyword evidence="5 7" id="KW-0408">Iron</keyword>
<evidence type="ECO:0000256" key="1">
    <source>
        <dbReference type="ARBA" id="ARBA00010617"/>
    </source>
</evidence>
<accession>A0A931BCS2</accession>
<keyword evidence="9" id="KW-1185">Reference proteome</keyword>
<proteinExistence type="inferred from homology"/>
<keyword evidence="6 7" id="KW-0503">Monooxygenase</keyword>
<evidence type="ECO:0000256" key="5">
    <source>
        <dbReference type="ARBA" id="ARBA00023004"/>
    </source>
</evidence>
<sequence>MTNLLQDPAFYRDRYPVYAALRGRAPVLPVPMGNGLEAYVVTGYAETRQAFTHPDISKDTARFFGDMPNERNLHPAVAQSMLTTDPPQHTRLRRLVAKAFTTGAVERLRPFIAGLTDDLLSTWESGQDVDLIADLAAPLPVTVISELLGVPSDDRGRVAQWSTALFATGQHEQIDAASQALGDYMTALVADKSRHADGSILSQLVAARDEGDQLSQEELVSLAVLLLVAGHETTTAAIGNSVLALLCNPDAMNRLRNEPSSITSAVDELLRYDSPVSIATFRWTTSDLHIETEALTAKRPVFLSPGAANRDPQRFTDPDRLDLDRDATGHLAFGHGIHRCLGAPLARAEIEIALSALLTKFPLLKLAVPSEELPWRQARMVRGLESLPIVL</sequence>
<keyword evidence="3 7" id="KW-0479">Metal-binding</keyword>
<dbReference type="InterPro" id="IPR001128">
    <property type="entry name" value="Cyt_P450"/>
</dbReference>
<dbReference type="PANTHER" id="PTHR46696:SF1">
    <property type="entry name" value="CYTOCHROME P450 YJIB-RELATED"/>
    <property type="match status" value="1"/>
</dbReference>
<comment type="similarity">
    <text evidence="1 7">Belongs to the cytochrome P450 family.</text>
</comment>
<evidence type="ECO:0000313" key="8">
    <source>
        <dbReference type="EMBL" id="MBF9071828.1"/>
    </source>
</evidence>
<evidence type="ECO:0000256" key="4">
    <source>
        <dbReference type="ARBA" id="ARBA00023002"/>
    </source>
</evidence>
<dbReference type="GO" id="GO:0005506">
    <property type="term" value="F:iron ion binding"/>
    <property type="evidence" value="ECO:0007669"/>
    <property type="project" value="InterPro"/>
</dbReference>
<evidence type="ECO:0000313" key="9">
    <source>
        <dbReference type="Proteomes" id="UP000657385"/>
    </source>
</evidence>
<dbReference type="FunFam" id="1.10.630.10:FF:000018">
    <property type="entry name" value="Cytochrome P450 monooxygenase"/>
    <property type="match status" value="1"/>
</dbReference>
<dbReference type="CDD" id="cd11029">
    <property type="entry name" value="CYP107-like"/>
    <property type="match status" value="1"/>
</dbReference>
<dbReference type="EMBL" id="JADPRT010000013">
    <property type="protein sequence ID" value="MBF9071828.1"/>
    <property type="molecule type" value="Genomic_DNA"/>
</dbReference>
<evidence type="ECO:0000256" key="7">
    <source>
        <dbReference type="RuleBase" id="RU000461"/>
    </source>
</evidence>
<comment type="caution">
    <text evidence="8">The sequence shown here is derived from an EMBL/GenBank/DDBJ whole genome shotgun (WGS) entry which is preliminary data.</text>
</comment>
<reference evidence="8" key="1">
    <citation type="submission" date="2020-11" db="EMBL/GenBank/DDBJ databases">
        <title>Isolation and identification of active actinomycetes.</title>
        <authorList>
            <person name="Yu B."/>
        </authorList>
    </citation>
    <scope>NUCLEOTIDE SEQUENCE</scope>
    <source>
        <strain evidence="8">NEAU-YB345</strain>
    </source>
</reference>
<protein>
    <submittedName>
        <fullName evidence="8">Cytochrome P450</fullName>
    </submittedName>
</protein>
<evidence type="ECO:0000256" key="2">
    <source>
        <dbReference type="ARBA" id="ARBA00022617"/>
    </source>
</evidence>
<evidence type="ECO:0000256" key="6">
    <source>
        <dbReference type="ARBA" id="ARBA00023033"/>
    </source>
</evidence>
<name>A0A931BCS2_9ACTN</name>
<dbReference type="InterPro" id="IPR036396">
    <property type="entry name" value="Cyt_P450_sf"/>
</dbReference>
<keyword evidence="4 7" id="KW-0560">Oxidoreductase</keyword>
<dbReference type="Pfam" id="PF00067">
    <property type="entry name" value="p450"/>
    <property type="match status" value="1"/>
</dbReference>
<dbReference type="GO" id="GO:0020037">
    <property type="term" value="F:heme binding"/>
    <property type="evidence" value="ECO:0007669"/>
    <property type="project" value="InterPro"/>
</dbReference>
<dbReference type="PRINTS" id="PR00359">
    <property type="entry name" value="BP450"/>
</dbReference>
<dbReference type="PRINTS" id="PR00385">
    <property type="entry name" value="P450"/>
</dbReference>
<dbReference type="InterPro" id="IPR017972">
    <property type="entry name" value="Cyt_P450_CS"/>
</dbReference>
<dbReference type="Gene3D" id="1.10.630.10">
    <property type="entry name" value="Cytochrome P450"/>
    <property type="match status" value="1"/>
</dbReference>
<gene>
    <name evidence="8" type="ORF">I2501_27775</name>
</gene>
<organism evidence="8 9">
    <name type="scientific">Streptacidiphilus fuscans</name>
    <dbReference type="NCBI Taxonomy" id="2789292"/>
    <lineage>
        <taxon>Bacteria</taxon>
        <taxon>Bacillati</taxon>
        <taxon>Actinomycetota</taxon>
        <taxon>Actinomycetes</taxon>
        <taxon>Kitasatosporales</taxon>
        <taxon>Streptomycetaceae</taxon>
        <taxon>Streptacidiphilus</taxon>
    </lineage>
</organism>
<dbReference type="Proteomes" id="UP000657385">
    <property type="component" value="Unassembled WGS sequence"/>
</dbReference>
<keyword evidence="2 7" id="KW-0349">Heme</keyword>
<dbReference type="SUPFAM" id="SSF48264">
    <property type="entry name" value="Cytochrome P450"/>
    <property type="match status" value="1"/>
</dbReference>
<dbReference type="PROSITE" id="PS00086">
    <property type="entry name" value="CYTOCHROME_P450"/>
    <property type="match status" value="1"/>
</dbReference>
<dbReference type="AlphaFoldDB" id="A0A931BCS2"/>
<dbReference type="GO" id="GO:0004497">
    <property type="term" value="F:monooxygenase activity"/>
    <property type="evidence" value="ECO:0007669"/>
    <property type="project" value="UniProtKB-KW"/>
</dbReference>
<dbReference type="InterPro" id="IPR002397">
    <property type="entry name" value="Cyt_P450_B"/>
</dbReference>
<dbReference type="GO" id="GO:0016705">
    <property type="term" value="F:oxidoreductase activity, acting on paired donors, with incorporation or reduction of molecular oxygen"/>
    <property type="evidence" value="ECO:0007669"/>
    <property type="project" value="InterPro"/>
</dbReference>
<dbReference type="RefSeq" id="WP_196196992.1">
    <property type="nucleotide sequence ID" value="NZ_JADPRT010000013.1"/>
</dbReference>
<evidence type="ECO:0000256" key="3">
    <source>
        <dbReference type="ARBA" id="ARBA00022723"/>
    </source>
</evidence>
<dbReference type="PANTHER" id="PTHR46696">
    <property type="entry name" value="P450, PUTATIVE (EUROFUNG)-RELATED"/>
    <property type="match status" value="1"/>
</dbReference>